<keyword evidence="1" id="KW-0614">Plasmid</keyword>
<dbReference type="EMBL" id="CP069373">
    <property type="protein sequence ID" value="QYZ72265.1"/>
    <property type="molecule type" value="Genomic_DNA"/>
</dbReference>
<organism evidence="1 2">
    <name type="scientific">Neotabrizicola shimadae</name>
    <dbReference type="NCBI Taxonomy" id="2807096"/>
    <lineage>
        <taxon>Bacteria</taxon>
        <taxon>Pseudomonadati</taxon>
        <taxon>Pseudomonadota</taxon>
        <taxon>Alphaproteobacteria</taxon>
        <taxon>Rhodobacterales</taxon>
        <taxon>Paracoccaceae</taxon>
        <taxon>Neotabrizicola</taxon>
    </lineage>
</organism>
<protein>
    <submittedName>
        <fullName evidence="1">Uncharacterized protein</fullName>
    </submittedName>
</protein>
<proteinExistence type="predicted"/>
<dbReference type="RefSeq" id="WP_220664828.1">
    <property type="nucleotide sequence ID" value="NZ_CP069373.1"/>
</dbReference>
<accession>A0A8G1EE30</accession>
<evidence type="ECO:0000313" key="2">
    <source>
        <dbReference type="Proteomes" id="UP000826300"/>
    </source>
</evidence>
<name>A0A8G1EE30_9RHOB</name>
<dbReference type="KEGG" id="nsm:JO391_21250"/>
<gene>
    <name evidence="1" type="ORF">JO391_21250</name>
</gene>
<keyword evidence="2" id="KW-1185">Reference proteome</keyword>
<evidence type="ECO:0000313" key="1">
    <source>
        <dbReference type="EMBL" id="QYZ72265.1"/>
    </source>
</evidence>
<reference evidence="1" key="1">
    <citation type="submission" date="2021-02" db="EMBL/GenBank/DDBJ databases">
        <title>Rhodobacter shimadae sp. nov., an aerobic anoxygenic phototrophic bacterium isolated from a hot spring.</title>
        <authorList>
            <person name="Muramatsu S."/>
            <person name="Haruta S."/>
            <person name="Hirose S."/>
            <person name="Hanada S."/>
        </authorList>
    </citation>
    <scope>NUCLEOTIDE SEQUENCE</scope>
    <source>
        <strain evidence="1">N10</strain>
        <plasmid evidence="1">unnamed3</plasmid>
    </source>
</reference>
<dbReference type="Proteomes" id="UP000826300">
    <property type="component" value="Plasmid unnamed3"/>
</dbReference>
<geneLocation type="plasmid" evidence="1 2">
    <name>unnamed3</name>
</geneLocation>
<dbReference type="AlphaFoldDB" id="A0A8G1EE30"/>
<sequence length="72" mass="8235">MKKTVFLHIGLPKTGTSLVQRRGRAFFGAANLIFLRFEWLCQAGRREFHAVSEMQVALNRERDCGLRRLASA</sequence>